<feature type="compositionally biased region" description="Low complexity" evidence="5">
    <location>
        <begin position="58"/>
        <end position="77"/>
    </location>
</feature>
<feature type="region of interest" description="Disordered" evidence="5">
    <location>
        <begin position="751"/>
        <end position="844"/>
    </location>
</feature>
<keyword evidence="2" id="KW-0964">Secreted</keyword>
<comment type="caution">
    <text evidence="8">The sequence shown here is derived from an EMBL/GenBank/DDBJ whole genome shotgun (WGS) entry which is preliminary data.</text>
</comment>
<feature type="domain" description="Gram-positive cocci surface proteins LPxTG" evidence="7">
    <location>
        <begin position="882"/>
        <end position="917"/>
    </location>
</feature>
<feature type="compositionally biased region" description="Low complexity" evidence="5">
    <location>
        <begin position="120"/>
        <end position="146"/>
    </location>
</feature>
<feature type="compositionally biased region" description="Low complexity" evidence="5">
    <location>
        <begin position="22"/>
        <end position="34"/>
    </location>
</feature>
<keyword evidence="3 6" id="KW-0732">Signal</keyword>
<evidence type="ECO:0000256" key="1">
    <source>
        <dbReference type="ARBA" id="ARBA00022512"/>
    </source>
</evidence>
<evidence type="ECO:0000256" key="6">
    <source>
        <dbReference type="SAM" id="SignalP"/>
    </source>
</evidence>
<sequence length="917" mass="96528">MGVLTLTLMTGFTLNITTAGAKTATATDETTQTTEVNNPSIVADRSEQTDNETSSQLTASNDSTTSESSSTTAASDTESSRSEMNDTSKQNSQSDSKASESKSVQQTATDVNGHVLNFETSDQSKSTDQSQVPEATSATTSITAKTTVSQDNSGNFWVPATSSQTAGDSTYTQLTDYSYSKNADGSTYTITGYTGDLQKYLAGGTVPEDGYATDITLPDTYNGDAVTAIADYAFDNESDHDQLQIVKALTKVTLGKNITTIGKAAFAGNDISGEVMIPNSVSSLGDDAYADNKITSVVFGNGMWFTGNGTFNNNQISHLDLGTGVSIIGTSTFANNQLTNLTLPDQVGLIYANAFQNNHALATLNIGQNSKLTDIRASAFESDALTTLSLPQELTNIGNRAFTDNQLISVSFDDNLQAIGTGAFANNQLTGLVTIPNSVVNIGDNAFSNNTISSLKLGTGVKTIGTSAFADNQIGGALIIPEGVINVGDNAFKNNRIDSLILGANVETIGSDAFANNQIGGTVTIPERVASIGDHAFLNNHINELILSKVDSGVQQTIATDAFAQNEISKVVNESGYNSADYLSNQHTLVSVTTQATSTQIQNIRSVIEKSVGITLPEDLIFIDSEGREWHYDATTDILTIPSGEITGDQVTFQFSSIGAGSYGTDDLVITLQEEKSASAPAVKATTTTINYQSPDGKIRGTATLIGNPGTPFDRYKVLEYVPAGWQLAIPISDLPQLIAQSQNQTVVIPLVSPNNSSTTPSQPNNDDGNPGGSTLPSQSSNGNQGTVTKETPSTVPNDSQAVQSNSNDDNGNKTITAQKQLPNAADQITKNQGDSDSLTDKSNKAHGMLHTKHTVQNSVVTTTSPTKVTTVHQTDSSATQLPQTSESASVKPTLIGGLLLSIFGWLGLGRRKHENN</sequence>
<dbReference type="EMBL" id="JAAXLJ010000011">
    <property type="protein sequence ID" value="NLR18720.1"/>
    <property type="molecule type" value="Genomic_DNA"/>
</dbReference>
<evidence type="ECO:0000313" key="8">
    <source>
        <dbReference type="EMBL" id="NLR18720.1"/>
    </source>
</evidence>
<dbReference type="SUPFAM" id="SSF52058">
    <property type="entry name" value="L domain-like"/>
    <property type="match status" value="1"/>
</dbReference>
<dbReference type="InterPro" id="IPR026906">
    <property type="entry name" value="LRR_5"/>
</dbReference>
<organism evidence="8 9">
    <name type="scientific">Secundilactobacillus angelensis</name>
    <dbReference type="NCBI Taxonomy" id="2722706"/>
    <lineage>
        <taxon>Bacteria</taxon>
        <taxon>Bacillati</taxon>
        <taxon>Bacillota</taxon>
        <taxon>Bacilli</taxon>
        <taxon>Lactobacillales</taxon>
        <taxon>Lactobacillaceae</taxon>
        <taxon>Secundilactobacillus</taxon>
    </lineage>
</organism>
<keyword evidence="1" id="KW-0134">Cell wall</keyword>
<dbReference type="PROSITE" id="PS50847">
    <property type="entry name" value="GRAM_POS_ANCHORING"/>
    <property type="match status" value="1"/>
</dbReference>
<dbReference type="PANTHER" id="PTHR45661">
    <property type="entry name" value="SURFACE ANTIGEN"/>
    <property type="match status" value="1"/>
</dbReference>
<dbReference type="InterPro" id="IPR032675">
    <property type="entry name" value="LRR_dom_sf"/>
</dbReference>
<evidence type="ECO:0000256" key="5">
    <source>
        <dbReference type="SAM" id="MobiDB-lite"/>
    </source>
</evidence>
<feature type="compositionally biased region" description="Low complexity" evidence="5">
    <location>
        <begin position="753"/>
        <end position="766"/>
    </location>
</feature>
<dbReference type="RefSeq" id="WP_168925330.1">
    <property type="nucleotide sequence ID" value="NZ_JAAXLJ010000011.1"/>
</dbReference>
<gene>
    <name evidence="8" type="ORF">HC026_07245</name>
</gene>
<dbReference type="NCBIfam" id="TIGR01167">
    <property type="entry name" value="LPXTG_anchor"/>
    <property type="match status" value="1"/>
</dbReference>
<evidence type="ECO:0000256" key="3">
    <source>
        <dbReference type="ARBA" id="ARBA00022729"/>
    </source>
</evidence>
<feature type="chain" id="PRO_5045814392" evidence="6">
    <location>
        <begin position="22"/>
        <end position="917"/>
    </location>
</feature>
<reference evidence="8 9" key="1">
    <citation type="submission" date="2020-04" db="EMBL/GenBank/DDBJ databases">
        <title>A novel species of genus Lactobacillus that was isolated from fermented food Zha-chili.</title>
        <authorList>
            <person name="Zhang Z."/>
        </authorList>
    </citation>
    <scope>NUCLEOTIDE SEQUENCE [LARGE SCALE GENOMIC DNA]</scope>
    <source>
        <strain evidence="9">HBUAS51383</strain>
    </source>
</reference>
<protein>
    <submittedName>
        <fullName evidence="8">Leucine-rich repeat protein</fullName>
    </submittedName>
</protein>
<dbReference type="InterPro" id="IPR019931">
    <property type="entry name" value="LPXTG_anchor"/>
</dbReference>
<accession>A0ABX1KZX7</accession>
<evidence type="ECO:0000256" key="4">
    <source>
        <dbReference type="ARBA" id="ARBA00023088"/>
    </source>
</evidence>
<dbReference type="Proteomes" id="UP000763447">
    <property type="component" value="Unassembled WGS sequence"/>
</dbReference>
<keyword evidence="9" id="KW-1185">Reference proteome</keyword>
<proteinExistence type="predicted"/>
<dbReference type="Pfam" id="PF00746">
    <property type="entry name" value="Gram_pos_anchor"/>
    <property type="match status" value="1"/>
</dbReference>
<dbReference type="PANTHER" id="PTHR45661:SF3">
    <property type="entry name" value="IG-LIKE DOMAIN-CONTAINING PROTEIN"/>
    <property type="match status" value="1"/>
</dbReference>
<name>A0ABX1KZX7_9LACO</name>
<dbReference type="Gene3D" id="3.80.10.10">
    <property type="entry name" value="Ribonuclease Inhibitor"/>
    <property type="match status" value="2"/>
</dbReference>
<feature type="region of interest" description="Disordered" evidence="5">
    <location>
        <begin position="22"/>
        <end position="146"/>
    </location>
</feature>
<evidence type="ECO:0000259" key="7">
    <source>
        <dbReference type="PROSITE" id="PS50847"/>
    </source>
</evidence>
<feature type="compositionally biased region" description="Polar residues" evidence="5">
    <location>
        <begin position="773"/>
        <end position="837"/>
    </location>
</feature>
<evidence type="ECO:0000256" key="2">
    <source>
        <dbReference type="ARBA" id="ARBA00022525"/>
    </source>
</evidence>
<feature type="signal peptide" evidence="6">
    <location>
        <begin position="1"/>
        <end position="21"/>
    </location>
</feature>
<evidence type="ECO:0000313" key="9">
    <source>
        <dbReference type="Proteomes" id="UP000763447"/>
    </source>
</evidence>
<keyword evidence="4" id="KW-0572">Peptidoglycan-anchor</keyword>
<dbReference type="Pfam" id="PF13306">
    <property type="entry name" value="LRR_5"/>
    <property type="match status" value="2"/>
</dbReference>
<dbReference type="InterPro" id="IPR053139">
    <property type="entry name" value="Surface_bspA-like"/>
</dbReference>